<reference evidence="1 2" key="1">
    <citation type="submission" date="2021-04" db="EMBL/GenBank/DDBJ databases">
        <title>Ruania sp. nov., isolated from sandy soil of mangrove forest.</title>
        <authorList>
            <person name="Ge X."/>
            <person name="Huang R."/>
            <person name="Liu W."/>
        </authorList>
    </citation>
    <scope>NUCLEOTIDE SEQUENCE [LARGE SCALE GENOMIC DNA]</scope>
    <source>
        <strain evidence="1 2">N2-46</strain>
    </source>
</reference>
<dbReference type="Gene3D" id="3.30.450.40">
    <property type="match status" value="1"/>
</dbReference>
<evidence type="ECO:0000313" key="2">
    <source>
        <dbReference type="Proteomes" id="UP000826651"/>
    </source>
</evidence>
<dbReference type="EMBL" id="JAGSHT010000018">
    <property type="protein sequence ID" value="MBZ2198383.1"/>
    <property type="molecule type" value="Genomic_DNA"/>
</dbReference>
<protein>
    <submittedName>
        <fullName evidence="1">Transcriptional regulator</fullName>
    </submittedName>
</protein>
<organism evidence="1 2">
    <name type="scientific">Occultella gossypii</name>
    <dbReference type="NCBI Taxonomy" id="2800820"/>
    <lineage>
        <taxon>Bacteria</taxon>
        <taxon>Bacillati</taxon>
        <taxon>Actinomycetota</taxon>
        <taxon>Actinomycetes</taxon>
        <taxon>Micrococcales</taxon>
        <taxon>Ruaniaceae</taxon>
        <taxon>Occultella</taxon>
    </lineage>
</organism>
<gene>
    <name evidence="1" type="ORF">KCQ71_19690</name>
</gene>
<dbReference type="InterPro" id="IPR029016">
    <property type="entry name" value="GAF-like_dom_sf"/>
</dbReference>
<accession>A0ABS7SGM3</accession>
<proteinExistence type="predicted"/>
<dbReference type="RefSeq" id="WP_223409131.1">
    <property type="nucleotide sequence ID" value="NZ_JAGSHT010000018.1"/>
</dbReference>
<evidence type="ECO:0000313" key="1">
    <source>
        <dbReference type="EMBL" id="MBZ2198383.1"/>
    </source>
</evidence>
<keyword evidence="2" id="KW-1185">Reference proteome</keyword>
<dbReference type="Proteomes" id="UP000826651">
    <property type="component" value="Unassembled WGS sequence"/>
</dbReference>
<name>A0ABS7SGM3_9MICO</name>
<comment type="caution">
    <text evidence="1">The sequence shown here is derived from an EMBL/GenBank/DDBJ whole genome shotgun (WGS) entry which is preliminary data.</text>
</comment>
<sequence length="421" mass="44849">MDRSAWAAWPSGSDPIELERDVHRAREVFLTTGAPTPGVRRLVLESWRRSLRSGVDPDRALPRADIAGADLAGYRREHRLSLAIPVIRRLLMDGLGSDGMVVALGDTRGRLLWIEGDRAARAALEGIGFAEGANWAENATGTSAPGIALALDHEVQVFGAEHFATSIQPWSCTAAPVHDPRTGQPLGLLDITGGPSVAAPHMLALIRATIAAIEVELLAAPLREPAVREVDLRVLGRRRAGLRRGHEWVDLSARHGEIVLVLSESTEPLGAAELAAAVYVEDTAEVTVRAEISRLRRALPGLLADGGPYRLRTSSRSDVGQVRDAIRAGDLTGALAAHGGPVLPTSVAPAVEELRADLTGQIRSAVLASSDAAAVERWTSDASGRDDWEAWARLRDLVPAGSATCLRADLRLAALDLEFGI</sequence>